<dbReference type="EMBL" id="VOQR01000001">
    <property type="protein sequence ID" value="TXC71531.1"/>
    <property type="molecule type" value="Genomic_DNA"/>
</dbReference>
<evidence type="ECO:0000259" key="2">
    <source>
        <dbReference type="Pfam" id="PF01658"/>
    </source>
</evidence>
<dbReference type="SUPFAM" id="SSF51735">
    <property type="entry name" value="NAD(P)-binding Rossmann-fold domains"/>
    <property type="match status" value="1"/>
</dbReference>
<dbReference type="Pfam" id="PF01658">
    <property type="entry name" value="Inos-1-P_synth"/>
    <property type="match status" value="1"/>
</dbReference>
<comment type="similarity">
    <text evidence="1">Belongs to the myo-inositol 1-phosphate synthase family.</text>
</comment>
<keyword evidence="4" id="KW-1185">Reference proteome</keyword>
<accession>A0A5C6UH26</accession>
<dbReference type="SUPFAM" id="SSF55347">
    <property type="entry name" value="Glyceraldehyde-3-phosphate dehydrogenase-like, C-terminal domain"/>
    <property type="match status" value="1"/>
</dbReference>
<gene>
    <name evidence="3" type="ORF">FSB78_11685</name>
</gene>
<evidence type="ECO:0000313" key="3">
    <source>
        <dbReference type="EMBL" id="TXC71531.1"/>
    </source>
</evidence>
<proteinExistence type="inferred from homology"/>
<dbReference type="InterPro" id="IPR036291">
    <property type="entry name" value="NAD(P)-bd_dom_sf"/>
</dbReference>
<dbReference type="InterPro" id="IPR052199">
    <property type="entry name" value="MIPS"/>
</dbReference>
<dbReference type="InterPro" id="IPR013021">
    <property type="entry name" value="Myo-inos-1-P_Synthase_GAPDH"/>
</dbReference>
<feature type="domain" description="Myo-inositol-1-phosphate synthase GAPDH-like" evidence="2">
    <location>
        <begin position="198"/>
        <end position="306"/>
    </location>
</feature>
<dbReference type="GO" id="GO:0006021">
    <property type="term" value="P:inositol biosynthetic process"/>
    <property type="evidence" value="ECO:0007669"/>
    <property type="project" value="InterPro"/>
</dbReference>
<dbReference type="PIRSF" id="PIRSF015578">
    <property type="entry name" value="Myoinos-ppht_syn"/>
    <property type="match status" value="1"/>
</dbReference>
<reference evidence="3 4" key="1">
    <citation type="journal article" date="2013" name="Antonie Van Leeuwenhoek">
        <title>Sphingomonas ginsenosidivorax sp. nov., with the ability to transform ginsenosides.</title>
        <authorList>
            <person name="Jin X.F."/>
            <person name="Kim J.K."/>
            <person name="Liu Q.M."/>
            <person name="Kang M.S."/>
            <person name="He D."/>
            <person name="Jin F.X."/>
            <person name="Kim S.C."/>
            <person name="Im W.T."/>
        </authorList>
    </citation>
    <scope>NUCLEOTIDE SEQUENCE [LARGE SCALE GENOMIC DNA]</scope>
    <source>
        <strain evidence="3 4">KHI67</strain>
    </source>
</reference>
<dbReference type="OrthoDB" id="9766811at2"/>
<dbReference type="InterPro" id="IPR002587">
    <property type="entry name" value="Myo-inos-1-P_Synthase"/>
</dbReference>
<sequence>MNSIRIAVVGIGNCASSLVQGLEHYREGTNDSVGLMHWEMGGYKPSDIKVVAAWDVDKRKVGKDVAEAIFAKPNCTAVFAANIGSTGTVVKMGRKLDGVADHMADFKDDRTFLVADAPEPSREEVIAELKASGADVLMNYLPVGSQEATEFYADCAIEAGVAFVNNIPVFIASNPVWAKKFEDAGVAIIGDDIKAQLGATIVHRVLTDLFAKRGVKLDRTYQLNTGGNTDFLNMSNHRRLESKKISKTEAVQSVAAERMDDDNVHIGPSDYVPWQNDNKVCFLRMEGQLFGGVPMNLELRLSVEDSPNSAGVAIDMIRCAKIAKDRGIAGVIDPASAYFCKHPRTQMTDDLAQIEVENFIKAA</sequence>
<dbReference type="GO" id="GO:0004512">
    <property type="term" value="F:inositol-3-phosphate synthase activity"/>
    <property type="evidence" value="ECO:0007669"/>
    <property type="project" value="InterPro"/>
</dbReference>
<dbReference type="GO" id="GO:0008654">
    <property type="term" value="P:phospholipid biosynthetic process"/>
    <property type="evidence" value="ECO:0007669"/>
    <property type="project" value="InterPro"/>
</dbReference>
<dbReference type="Gene3D" id="3.40.50.720">
    <property type="entry name" value="NAD(P)-binding Rossmann-like Domain"/>
    <property type="match status" value="1"/>
</dbReference>
<comment type="caution">
    <text evidence="3">The sequence shown here is derived from an EMBL/GenBank/DDBJ whole genome shotgun (WGS) entry which is preliminary data.</text>
</comment>
<dbReference type="RefSeq" id="WP_147082809.1">
    <property type="nucleotide sequence ID" value="NZ_VOQR01000001.1"/>
</dbReference>
<dbReference type="PANTHER" id="PTHR43125">
    <property type="entry name" value="INOSITOL-3-PHOSPHATE SYNTHASE"/>
    <property type="match status" value="1"/>
</dbReference>
<protein>
    <submittedName>
        <fullName evidence="3">Inositol-3-phosphate synthase</fullName>
    </submittedName>
</protein>
<dbReference type="PANTHER" id="PTHR43125:SF1">
    <property type="entry name" value="INOSITOL-3-PHOSPHATE SYNTHASE"/>
    <property type="match status" value="1"/>
</dbReference>
<evidence type="ECO:0000313" key="4">
    <source>
        <dbReference type="Proteomes" id="UP000321250"/>
    </source>
</evidence>
<evidence type="ECO:0000256" key="1">
    <source>
        <dbReference type="ARBA" id="ARBA00010813"/>
    </source>
</evidence>
<dbReference type="Gene3D" id="3.30.360.10">
    <property type="entry name" value="Dihydrodipicolinate Reductase, domain 2"/>
    <property type="match status" value="1"/>
</dbReference>
<dbReference type="Proteomes" id="UP000321250">
    <property type="component" value="Unassembled WGS sequence"/>
</dbReference>
<name>A0A5C6UH26_9SPHN</name>
<dbReference type="AlphaFoldDB" id="A0A5C6UH26"/>
<organism evidence="3 4">
    <name type="scientific">Sphingomonas ginsenosidivorax</name>
    <dbReference type="NCBI Taxonomy" id="862135"/>
    <lineage>
        <taxon>Bacteria</taxon>
        <taxon>Pseudomonadati</taxon>
        <taxon>Pseudomonadota</taxon>
        <taxon>Alphaproteobacteria</taxon>
        <taxon>Sphingomonadales</taxon>
        <taxon>Sphingomonadaceae</taxon>
        <taxon>Sphingomonas</taxon>
    </lineage>
</organism>